<proteinExistence type="predicted"/>
<organism evidence="1 2">
    <name type="scientific">Pleurodeles waltl</name>
    <name type="common">Iberian ribbed newt</name>
    <dbReference type="NCBI Taxonomy" id="8319"/>
    <lineage>
        <taxon>Eukaryota</taxon>
        <taxon>Metazoa</taxon>
        <taxon>Chordata</taxon>
        <taxon>Craniata</taxon>
        <taxon>Vertebrata</taxon>
        <taxon>Euteleostomi</taxon>
        <taxon>Amphibia</taxon>
        <taxon>Batrachia</taxon>
        <taxon>Caudata</taxon>
        <taxon>Salamandroidea</taxon>
        <taxon>Salamandridae</taxon>
        <taxon>Pleurodelinae</taxon>
        <taxon>Pleurodeles</taxon>
    </lineage>
</organism>
<protein>
    <submittedName>
        <fullName evidence="1">Uncharacterized protein</fullName>
    </submittedName>
</protein>
<name>A0AAV7RW65_PLEWA</name>
<reference evidence="1" key="1">
    <citation type="journal article" date="2022" name="bioRxiv">
        <title>Sequencing and chromosome-scale assembly of the giantPleurodeles waltlgenome.</title>
        <authorList>
            <person name="Brown T."/>
            <person name="Elewa A."/>
            <person name="Iarovenko S."/>
            <person name="Subramanian E."/>
            <person name="Araus A.J."/>
            <person name="Petzold A."/>
            <person name="Susuki M."/>
            <person name="Suzuki K.-i.T."/>
            <person name="Hayashi T."/>
            <person name="Toyoda A."/>
            <person name="Oliveira C."/>
            <person name="Osipova E."/>
            <person name="Leigh N.D."/>
            <person name="Simon A."/>
            <person name="Yun M.H."/>
        </authorList>
    </citation>
    <scope>NUCLEOTIDE SEQUENCE</scope>
    <source>
        <strain evidence="1">20211129_DDA</strain>
        <tissue evidence="1">Liver</tissue>
    </source>
</reference>
<comment type="caution">
    <text evidence="1">The sequence shown here is derived from an EMBL/GenBank/DDBJ whole genome shotgun (WGS) entry which is preliminary data.</text>
</comment>
<evidence type="ECO:0000313" key="1">
    <source>
        <dbReference type="EMBL" id="KAJ1155861.1"/>
    </source>
</evidence>
<dbReference type="Proteomes" id="UP001066276">
    <property type="component" value="Chromosome 5"/>
</dbReference>
<accession>A0AAV7RW65</accession>
<sequence length="176" mass="19653">MTDRPGPKNTSPEEKSGDPMLQDVLRAITAARVALEGKIDALATDLTVLRDDHRRLAEKVATTDRQLKELLPEDTPLHRGAIQSVVNSQMTAGLESNAVFYNLSAHGEHILPPQTTVYFQITITFSKRYCHQDVVNQEAGKPAQLSQNSHKCHLYSRSLKTNPMLRRLEIPQSSPM</sequence>
<gene>
    <name evidence="1" type="ORF">NDU88_008586</name>
</gene>
<evidence type="ECO:0000313" key="2">
    <source>
        <dbReference type="Proteomes" id="UP001066276"/>
    </source>
</evidence>
<keyword evidence="2" id="KW-1185">Reference proteome</keyword>
<dbReference type="AlphaFoldDB" id="A0AAV7RW65"/>
<dbReference type="EMBL" id="JANPWB010000009">
    <property type="protein sequence ID" value="KAJ1155861.1"/>
    <property type="molecule type" value="Genomic_DNA"/>
</dbReference>